<comment type="pathway">
    <text evidence="5">Cofactor biosynthesis; nicotinate biosynthesis; nicotinate from nicotinamide: step 1/1.</text>
</comment>
<dbReference type="PANTHER" id="PTHR11080:SF2">
    <property type="entry name" value="LD05707P"/>
    <property type="match status" value="1"/>
</dbReference>
<comment type="similarity">
    <text evidence="1">Belongs to the isochorismatase family.</text>
</comment>
<dbReference type="InterPro" id="IPR036380">
    <property type="entry name" value="Isochorismatase-like_sf"/>
</dbReference>
<evidence type="ECO:0000256" key="8">
    <source>
        <dbReference type="ARBA" id="ARBA00072277"/>
    </source>
</evidence>
<evidence type="ECO:0000259" key="9">
    <source>
        <dbReference type="Pfam" id="PF00857"/>
    </source>
</evidence>
<keyword evidence="4" id="KW-0378">Hydrolase</keyword>
<feature type="domain" description="Isochorismatase-like" evidence="9">
    <location>
        <begin position="18"/>
        <end position="215"/>
    </location>
</feature>
<dbReference type="GO" id="GO:0019363">
    <property type="term" value="P:pyridine nucleotide biosynthetic process"/>
    <property type="evidence" value="ECO:0007669"/>
    <property type="project" value="UniProtKB-KW"/>
</dbReference>
<dbReference type="RefSeq" id="WP_064303317.1">
    <property type="nucleotide sequence ID" value="NZ_LUCV01000023.1"/>
</dbReference>
<dbReference type="SUPFAM" id="SSF52499">
    <property type="entry name" value="Isochorismatase-like hydrolases"/>
    <property type="match status" value="1"/>
</dbReference>
<dbReference type="AlphaFoldDB" id="A0A177SM11"/>
<evidence type="ECO:0000256" key="1">
    <source>
        <dbReference type="ARBA" id="ARBA00006336"/>
    </source>
</evidence>
<evidence type="ECO:0000256" key="7">
    <source>
        <dbReference type="ARBA" id="ARBA00043224"/>
    </source>
</evidence>
<reference evidence="10 11" key="1">
    <citation type="submission" date="2016-03" db="EMBL/GenBank/DDBJ databases">
        <title>Draft Genome Assembly of Pseudomonas putida strain CBF10-2.</title>
        <authorList>
            <person name="Iyer R.S."/>
            <person name="Damania A."/>
        </authorList>
    </citation>
    <scope>NUCLEOTIDE SEQUENCE [LARGE SCALE GENOMIC DNA]</scope>
    <source>
        <strain evidence="10 11">CBF10-2</strain>
    </source>
</reference>
<name>A0A177SM11_PSEPU</name>
<dbReference type="Proteomes" id="UP000077752">
    <property type="component" value="Unassembled WGS sequence"/>
</dbReference>
<dbReference type="GO" id="GO:0046872">
    <property type="term" value="F:metal ion binding"/>
    <property type="evidence" value="ECO:0007669"/>
    <property type="project" value="UniProtKB-KW"/>
</dbReference>
<evidence type="ECO:0000256" key="2">
    <source>
        <dbReference type="ARBA" id="ARBA00022642"/>
    </source>
</evidence>
<dbReference type="FunFam" id="3.40.50.850:FF:000006">
    <property type="entry name" value="Bifunctional pyrazinamidase/nicotinamidase"/>
    <property type="match status" value="1"/>
</dbReference>
<evidence type="ECO:0000313" key="10">
    <source>
        <dbReference type="EMBL" id="OAI91619.1"/>
    </source>
</evidence>
<evidence type="ECO:0000313" key="11">
    <source>
        <dbReference type="Proteomes" id="UP000077752"/>
    </source>
</evidence>
<comment type="caution">
    <text evidence="10">The sequence shown here is derived from an EMBL/GenBank/DDBJ whole genome shotgun (WGS) entry which is preliminary data.</text>
</comment>
<organism evidence="10 11">
    <name type="scientific">Pseudomonas putida</name>
    <name type="common">Arthrobacter siderocapsulatus</name>
    <dbReference type="NCBI Taxonomy" id="303"/>
    <lineage>
        <taxon>Bacteria</taxon>
        <taxon>Pseudomonadati</taxon>
        <taxon>Pseudomonadota</taxon>
        <taxon>Gammaproteobacteria</taxon>
        <taxon>Pseudomonadales</taxon>
        <taxon>Pseudomonadaceae</taxon>
        <taxon>Pseudomonas</taxon>
    </lineage>
</organism>
<dbReference type="EC" id="3.5.1.19" evidence="6"/>
<dbReference type="GO" id="GO:0008936">
    <property type="term" value="F:nicotinamidase activity"/>
    <property type="evidence" value="ECO:0007669"/>
    <property type="project" value="UniProtKB-EC"/>
</dbReference>
<dbReference type="NCBIfam" id="NF008623">
    <property type="entry name" value="PRK11609.1"/>
    <property type="match status" value="1"/>
</dbReference>
<keyword evidence="3" id="KW-0479">Metal-binding</keyword>
<evidence type="ECO:0000256" key="3">
    <source>
        <dbReference type="ARBA" id="ARBA00022723"/>
    </source>
</evidence>
<dbReference type="PANTHER" id="PTHR11080">
    <property type="entry name" value="PYRAZINAMIDASE/NICOTINAMIDASE"/>
    <property type="match status" value="1"/>
</dbReference>
<dbReference type="CDD" id="cd01011">
    <property type="entry name" value="nicotinamidase"/>
    <property type="match status" value="1"/>
</dbReference>
<evidence type="ECO:0000256" key="6">
    <source>
        <dbReference type="ARBA" id="ARBA00039017"/>
    </source>
</evidence>
<evidence type="ECO:0000256" key="4">
    <source>
        <dbReference type="ARBA" id="ARBA00022801"/>
    </source>
</evidence>
<evidence type="ECO:0000256" key="5">
    <source>
        <dbReference type="ARBA" id="ARBA00037900"/>
    </source>
</evidence>
<dbReference type="InterPro" id="IPR052347">
    <property type="entry name" value="Isochorismatase_Nicotinamidase"/>
</dbReference>
<dbReference type="InterPro" id="IPR000868">
    <property type="entry name" value="Isochorismatase-like_dom"/>
</dbReference>
<dbReference type="EMBL" id="LUCV01000023">
    <property type="protein sequence ID" value="OAI91619.1"/>
    <property type="molecule type" value="Genomic_DNA"/>
</dbReference>
<protein>
    <recommendedName>
        <fullName evidence="8">Nicotinamidase</fullName>
        <ecNumber evidence="6">3.5.1.19</ecNumber>
    </recommendedName>
    <alternativeName>
        <fullName evidence="7">Nicotinamide deamidase</fullName>
    </alternativeName>
</protein>
<proteinExistence type="inferred from homology"/>
<sequence>MSTATSNDAVKTDSPDRALLVIDIQNDFTPGGALEVPRGDEIVPLVNQIAAGFRNVVQAQDWHPAGHVSFASSHPGKQPFDIIELPYGPQVLWPDHCIQGSHGAGFHPGVDLAHTQLIVRKGGNPLVDSYSAFYEADQQTTTGLAGYLREKAIKSVYVVGLALDFCVAWTALHARREGFATYVVLDACRAIDNDGSLENAMNEMRQAGVVFIESRQLLGDA</sequence>
<keyword evidence="2" id="KW-0662">Pyridine nucleotide biosynthesis</keyword>
<dbReference type="Gene3D" id="3.40.50.850">
    <property type="entry name" value="Isochorismatase-like"/>
    <property type="match status" value="1"/>
</dbReference>
<accession>A0A177SM11</accession>
<gene>
    <name evidence="10" type="ORF">AYO28_20665</name>
</gene>
<dbReference type="Pfam" id="PF00857">
    <property type="entry name" value="Isochorismatase"/>
    <property type="match status" value="1"/>
</dbReference>